<evidence type="ECO:0000313" key="7">
    <source>
        <dbReference type="Proteomes" id="UP001320766"/>
    </source>
</evidence>
<reference evidence="6 7" key="1">
    <citation type="submission" date="2022-06" db="EMBL/GenBank/DDBJ databases">
        <title>Sequencing the genomes of 1000 actinobacteria strains.</title>
        <authorList>
            <person name="Klenk H.-P."/>
        </authorList>
    </citation>
    <scope>NUCLEOTIDE SEQUENCE [LARGE SCALE GENOMIC DNA]</scope>
    <source>
        <strain evidence="6 7">DSM 44170</strain>
    </source>
</reference>
<dbReference type="InterPro" id="IPR050248">
    <property type="entry name" value="Polysacc_deacetylase_ArnD"/>
</dbReference>
<name>A0ABT1JY52_9ACTN</name>
<dbReference type="InterPro" id="IPR011330">
    <property type="entry name" value="Glyco_hydro/deAcase_b/a-brl"/>
</dbReference>
<dbReference type="PANTHER" id="PTHR10587">
    <property type="entry name" value="GLYCOSYL TRANSFERASE-RELATED"/>
    <property type="match status" value="1"/>
</dbReference>
<gene>
    <name evidence="6" type="ORF">HD595_002800</name>
</gene>
<feature type="region of interest" description="Disordered" evidence="3">
    <location>
        <begin position="102"/>
        <end position="170"/>
    </location>
</feature>
<accession>A0ABT1JY52</accession>
<dbReference type="EMBL" id="JAMZEC010000001">
    <property type="protein sequence ID" value="MCP2346678.1"/>
    <property type="molecule type" value="Genomic_DNA"/>
</dbReference>
<feature type="chain" id="PRO_5045091669" evidence="4">
    <location>
        <begin position="22"/>
        <end position="604"/>
    </location>
</feature>
<evidence type="ECO:0000313" key="6">
    <source>
        <dbReference type="EMBL" id="MCP2346678.1"/>
    </source>
</evidence>
<organism evidence="6 7">
    <name type="scientific">Nonomuraea roseoviolacea subsp. carminata</name>
    <dbReference type="NCBI Taxonomy" id="160689"/>
    <lineage>
        <taxon>Bacteria</taxon>
        <taxon>Bacillati</taxon>
        <taxon>Actinomycetota</taxon>
        <taxon>Actinomycetes</taxon>
        <taxon>Streptosporangiales</taxon>
        <taxon>Streptosporangiaceae</taxon>
        <taxon>Nonomuraea</taxon>
    </lineage>
</organism>
<dbReference type="RefSeq" id="WP_253769056.1">
    <property type="nucleotide sequence ID" value="NZ_BAAAVE010000040.1"/>
</dbReference>
<dbReference type="Gene3D" id="3.20.20.370">
    <property type="entry name" value="Glycoside hydrolase/deacetylase"/>
    <property type="match status" value="1"/>
</dbReference>
<sequence length="604" mass="63204">MHKLRLLGGLALLALATGGCGLSSGSHERNIVVPADPTLLDYVNPATVNGLTSQSLSEGESARRYVHITYPQLKDAPALGTALHKEAERQLHAFRAVVSAASSDALRPRDPGTGYKDQDSGAGYRTGSTGRGDGFKSSRPPARGFKSSRPPAKGFKSSPPPAKGGTRALSLGGHLSESAFTSPSLRRPELNVQWELTAASPDVVGVRLRSGEYVGAGWARSTRTFWYDRHRDQVVGATGLLAGKPAVQEAARLVREGLEPRGAAVDRSAVTATPDRLDSMAFNRMGDLVVEFDDCEIGSCSLGRVAVAVPAWQVQPLLSPTGRLAQAAAVAASGKTALPPLGSEDGPAQAPPITSPARPDDKPPVGAGTRAGSGVQAAAPAGPPYRHVDCSKAKCVALTFDDGPGPQTPRVLDALRDGGARATFFAVGTNAEANPSVLRRMHDEGHLIGNHSWAHRDLTKLPLNRIIDGLSRTQEVITDGSGRMPALARPPYGVASPDVLEAAHRVGVALVGWDVDTRDTPEDPEGRGEDPATITHRAVSGARPNAIILLHDTNGATADAVPDILKELGAKGYTFVTVPELYGSPGMEPGHFYRSATATQVNGP</sequence>
<evidence type="ECO:0000259" key="5">
    <source>
        <dbReference type="PROSITE" id="PS51677"/>
    </source>
</evidence>
<dbReference type="PROSITE" id="PS51257">
    <property type="entry name" value="PROKAR_LIPOPROTEIN"/>
    <property type="match status" value="1"/>
</dbReference>
<dbReference type="PANTHER" id="PTHR10587:SF133">
    <property type="entry name" value="CHITIN DEACETYLASE 1-RELATED"/>
    <property type="match status" value="1"/>
</dbReference>
<keyword evidence="4" id="KW-0732">Signal</keyword>
<keyword evidence="2" id="KW-0378">Hydrolase</keyword>
<evidence type="ECO:0000256" key="4">
    <source>
        <dbReference type="SAM" id="SignalP"/>
    </source>
</evidence>
<evidence type="ECO:0000256" key="1">
    <source>
        <dbReference type="ARBA" id="ARBA00022723"/>
    </source>
</evidence>
<keyword evidence="7" id="KW-1185">Reference proteome</keyword>
<dbReference type="InterPro" id="IPR002509">
    <property type="entry name" value="NODB_dom"/>
</dbReference>
<evidence type="ECO:0000256" key="2">
    <source>
        <dbReference type="ARBA" id="ARBA00022801"/>
    </source>
</evidence>
<keyword evidence="1" id="KW-0479">Metal-binding</keyword>
<evidence type="ECO:0000256" key="3">
    <source>
        <dbReference type="SAM" id="MobiDB-lite"/>
    </source>
</evidence>
<comment type="caution">
    <text evidence="6">The sequence shown here is derived from an EMBL/GenBank/DDBJ whole genome shotgun (WGS) entry which is preliminary data.</text>
</comment>
<feature type="signal peptide" evidence="4">
    <location>
        <begin position="1"/>
        <end position="21"/>
    </location>
</feature>
<proteinExistence type="predicted"/>
<dbReference type="PROSITE" id="PS51677">
    <property type="entry name" value="NODB"/>
    <property type="match status" value="1"/>
</dbReference>
<dbReference type="Pfam" id="PF01522">
    <property type="entry name" value="Polysacc_deac_1"/>
    <property type="match status" value="1"/>
</dbReference>
<feature type="region of interest" description="Disordered" evidence="3">
    <location>
        <begin position="336"/>
        <end position="380"/>
    </location>
</feature>
<dbReference type="SUPFAM" id="SSF88713">
    <property type="entry name" value="Glycoside hydrolase/deacetylase"/>
    <property type="match status" value="1"/>
</dbReference>
<protein>
    <submittedName>
        <fullName evidence="6">Peptidoglycan/xylan/chitin deacetylase (PgdA/CDA1 family)</fullName>
    </submittedName>
</protein>
<dbReference type="Proteomes" id="UP001320766">
    <property type="component" value="Unassembled WGS sequence"/>
</dbReference>
<feature type="domain" description="NodB homology" evidence="5">
    <location>
        <begin position="394"/>
        <end position="576"/>
    </location>
</feature>
<dbReference type="CDD" id="cd10917">
    <property type="entry name" value="CE4_NodB_like_6s_7s"/>
    <property type="match status" value="1"/>
</dbReference>